<sequence>MNGEDNYEDFKDEPKCTKDDQEDLMSFNEKFELIKKSVESKDEGMIEYSLMELFLKKFDLTNTLLPDIFMYLTQHIEVVVEVIEFNAKLLIIFHTLCSSDIKELVRPFVDALYTTASPREILLVHTSIPIYTEDKNTLLNALSYLPNIISCIPSPKIELLFDKMKEYVMNTYHSLGDISSESDKNVIYNTIDAALSTVPSCEKATSLLLTIISNFEISETLESKLQDKVLANGHVANAFLSLSAENVLVYLSVNLQLPLVLSKSVVYKTVLNAIKNAQLPSHSVLKILETLIENNQDELDAEIVLKLYTSLSYIQTDDLKFQREIVSTFESFIFDRPAPVIYEILKQNISNEKFRALFSYSIRLMITLVKSISSTLEAHKVLKCCEGSSVVLSGIHDIIEIALQRPDFYSLDKYMIVQCSEDIMSTCSFVQLMVCCNYGTTLQPKKYLETLEKIYVNLLKVRTILQQGMTHDDKKELEKAQLICNITANGEKVDFNKTDAFERNVSRVELCIFRVENTISALKSRVTSAIN</sequence>
<evidence type="ECO:0000313" key="2">
    <source>
        <dbReference type="Proteomes" id="UP000014680"/>
    </source>
</evidence>
<name>L7FLX3_ENTIV</name>
<dbReference type="GeneID" id="14883825"/>
<dbReference type="OrthoDB" id="29513at2759"/>
<organism evidence="1 2">
    <name type="scientific">Entamoeba invadens IP1</name>
    <dbReference type="NCBI Taxonomy" id="370355"/>
    <lineage>
        <taxon>Eukaryota</taxon>
        <taxon>Amoebozoa</taxon>
        <taxon>Evosea</taxon>
        <taxon>Archamoebae</taxon>
        <taxon>Mastigamoebida</taxon>
        <taxon>Entamoebidae</taxon>
        <taxon>Entamoeba</taxon>
    </lineage>
</organism>
<dbReference type="Proteomes" id="UP000014680">
    <property type="component" value="Unassembled WGS sequence"/>
</dbReference>
<evidence type="ECO:0000313" key="1">
    <source>
        <dbReference type="EMBL" id="ELP84853.1"/>
    </source>
</evidence>
<protein>
    <submittedName>
        <fullName evidence="1">Uncharacterized protein</fullName>
    </submittedName>
</protein>
<dbReference type="AlphaFoldDB" id="L7FLX3"/>
<keyword evidence="2" id="KW-1185">Reference proteome</keyword>
<proteinExistence type="predicted"/>
<dbReference type="KEGG" id="eiv:EIN_284090"/>
<dbReference type="EMBL" id="KB207106">
    <property type="protein sequence ID" value="ELP84853.1"/>
    <property type="molecule type" value="Genomic_DNA"/>
</dbReference>
<dbReference type="RefSeq" id="XP_004184199.1">
    <property type="nucleotide sequence ID" value="XM_004184151.1"/>
</dbReference>
<gene>
    <name evidence="1" type="ORF">EIN_284090</name>
</gene>
<dbReference type="VEuPathDB" id="AmoebaDB:EIN_284090"/>
<dbReference type="OMA" id="CNITANG"/>
<reference evidence="1 2" key="1">
    <citation type="submission" date="2012-10" db="EMBL/GenBank/DDBJ databases">
        <authorList>
            <person name="Zafar N."/>
            <person name="Inman J."/>
            <person name="Hall N."/>
            <person name="Lorenzi H."/>
            <person name="Caler E."/>
        </authorList>
    </citation>
    <scope>NUCLEOTIDE SEQUENCE [LARGE SCALE GENOMIC DNA]</scope>
    <source>
        <strain evidence="1 2">IP1</strain>
    </source>
</reference>
<accession>L7FLX3</accession>